<dbReference type="EMBL" id="JABTTQ020000012">
    <property type="protein sequence ID" value="KAK6145415.1"/>
    <property type="molecule type" value="Genomic_DNA"/>
</dbReference>
<proteinExistence type="predicted"/>
<evidence type="ECO:0000313" key="2">
    <source>
        <dbReference type="EMBL" id="KAK6145415.1"/>
    </source>
</evidence>
<dbReference type="Proteomes" id="UP001318860">
    <property type="component" value="Unassembled WGS sequence"/>
</dbReference>
<name>A0ABR0WE46_REHGL</name>
<sequence>MASSSHLAYPNIQSILSETSLENLEVNACIPSSFRLRLPGLQDRPYNPPRGYITFFLEQLEEGLRFPVPEFLCRISKSFGVPLSEIVPNSIRLLLSFFMILSYVGEVPTTQLWRDFYHAKPSNPLGFFYFTSLGFARFIDGIPNSNKAWKKKYFFISAPDPWSFPTKWITELPHQGPSPTMSSFSEAAVRAGIRSLSCPSCWIKLDQMMNERIAARVRAQKASNQSIHPE</sequence>
<dbReference type="Pfam" id="PF04195">
    <property type="entry name" value="Transposase_28"/>
    <property type="match status" value="1"/>
</dbReference>
<evidence type="ECO:0000259" key="1">
    <source>
        <dbReference type="Pfam" id="PF04195"/>
    </source>
</evidence>
<reference evidence="2 3" key="1">
    <citation type="journal article" date="2021" name="Comput. Struct. Biotechnol. J.">
        <title>De novo genome assembly of the potent medicinal plant Rehmannia glutinosa using nanopore technology.</title>
        <authorList>
            <person name="Ma L."/>
            <person name="Dong C."/>
            <person name="Song C."/>
            <person name="Wang X."/>
            <person name="Zheng X."/>
            <person name="Niu Y."/>
            <person name="Chen S."/>
            <person name="Feng W."/>
        </authorList>
    </citation>
    <scope>NUCLEOTIDE SEQUENCE [LARGE SCALE GENOMIC DNA]</scope>
    <source>
        <strain evidence="2">DH-2019</strain>
    </source>
</reference>
<keyword evidence="3" id="KW-1185">Reference proteome</keyword>
<dbReference type="InterPro" id="IPR007321">
    <property type="entry name" value="Transposase_28"/>
</dbReference>
<evidence type="ECO:0000313" key="3">
    <source>
        <dbReference type="Proteomes" id="UP001318860"/>
    </source>
</evidence>
<protein>
    <recommendedName>
        <fullName evidence="1">Transposase (putative) gypsy type domain-containing protein</fullName>
    </recommendedName>
</protein>
<accession>A0ABR0WE46</accession>
<organism evidence="2 3">
    <name type="scientific">Rehmannia glutinosa</name>
    <name type="common">Chinese foxglove</name>
    <dbReference type="NCBI Taxonomy" id="99300"/>
    <lineage>
        <taxon>Eukaryota</taxon>
        <taxon>Viridiplantae</taxon>
        <taxon>Streptophyta</taxon>
        <taxon>Embryophyta</taxon>
        <taxon>Tracheophyta</taxon>
        <taxon>Spermatophyta</taxon>
        <taxon>Magnoliopsida</taxon>
        <taxon>eudicotyledons</taxon>
        <taxon>Gunneridae</taxon>
        <taxon>Pentapetalae</taxon>
        <taxon>asterids</taxon>
        <taxon>lamiids</taxon>
        <taxon>Lamiales</taxon>
        <taxon>Orobanchaceae</taxon>
        <taxon>Rehmannieae</taxon>
        <taxon>Rehmannia</taxon>
    </lineage>
</organism>
<gene>
    <name evidence="2" type="ORF">DH2020_022235</name>
</gene>
<feature type="domain" description="Transposase (putative) gypsy type" evidence="1">
    <location>
        <begin position="56"/>
        <end position="120"/>
    </location>
</feature>
<comment type="caution">
    <text evidence="2">The sequence shown here is derived from an EMBL/GenBank/DDBJ whole genome shotgun (WGS) entry which is preliminary data.</text>
</comment>